<evidence type="ECO:0000256" key="1">
    <source>
        <dbReference type="ARBA" id="ARBA00008455"/>
    </source>
</evidence>
<dbReference type="GO" id="GO:0008234">
    <property type="term" value="F:cysteine-type peptidase activity"/>
    <property type="evidence" value="ECO:0007669"/>
    <property type="project" value="UniProtKB-KW"/>
</dbReference>
<keyword evidence="6" id="KW-1015">Disulfide bond</keyword>
<dbReference type="CDD" id="cd02248">
    <property type="entry name" value="Peptidase_C1A"/>
    <property type="match status" value="1"/>
</dbReference>
<dbReference type="Gene3D" id="3.90.70.10">
    <property type="entry name" value="Cysteine proteinases"/>
    <property type="match status" value="1"/>
</dbReference>
<keyword evidence="5" id="KW-0865">Zymogen</keyword>
<evidence type="ECO:0008006" key="12">
    <source>
        <dbReference type="Google" id="ProtNLM"/>
    </source>
</evidence>
<dbReference type="KEGG" id="clec:106661124"/>
<dbReference type="OrthoDB" id="10253408at2759"/>
<name>A0A8I6R6H2_CIMLE</name>
<sequence>MQLFIFVCVISSILAESDSEWEMFKKKYNRTYNNDEYEAIHREVFISNKKAIDEHNAKYEKGLMTYSLKINHFADFTPDEIKALFGKSSMEVIDKRWGLRAKRNVANESIDELVPDYVDWVKKGAVTPIKDQGLCGSCYIFSSLAALESQLFLKRGKLVSLSAQNFLDCAKKGYEYNENPCLGGSPLTVFDFIENNRGLATESSYPYEEKVNNCTQEKIEHFKITRGNFVPPNSIKWSIFKNGPVITAYDATQFSYLFYSSGIYEDPACNSTDINHASVLVGFGTEERYNYWLVKNSWGTDWGEDGYARIAMNERDFCGIQQFTLAVIAH</sequence>
<dbReference type="InterPro" id="IPR013128">
    <property type="entry name" value="Peptidase_C1A"/>
</dbReference>
<dbReference type="SMART" id="SM00645">
    <property type="entry name" value="Pept_C1"/>
    <property type="match status" value="1"/>
</dbReference>
<evidence type="ECO:0000256" key="3">
    <source>
        <dbReference type="ARBA" id="ARBA00022801"/>
    </source>
</evidence>
<feature type="chain" id="PRO_5035182180" description="Cathepsin L-like cysteine protease" evidence="7">
    <location>
        <begin position="16"/>
        <end position="330"/>
    </location>
</feature>
<keyword evidence="3" id="KW-0378">Hydrolase</keyword>
<dbReference type="InterPro" id="IPR038765">
    <property type="entry name" value="Papain-like_cys_pep_sf"/>
</dbReference>
<dbReference type="OMA" id="YARIAMN"/>
<dbReference type="EnsemblMetazoa" id="XM_014384336.2">
    <property type="protein sequence ID" value="XP_014239822.1"/>
    <property type="gene ID" value="LOC106661124"/>
</dbReference>
<keyword evidence="2" id="KW-0645">Protease</keyword>
<dbReference type="InterPro" id="IPR000169">
    <property type="entry name" value="Pept_cys_AS"/>
</dbReference>
<dbReference type="Pfam" id="PF08246">
    <property type="entry name" value="Inhibitor_I29"/>
    <property type="match status" value="1"/>
</dbReference>
<evidence type="ECO:0000256" key="7">
    <source>
        <dbReference type="SAM" id="SignalP"/>
    </source>
</evidence>
<feature type="signal peptide" evidence="7">
    <location>
        <begin position="1"/>
        <end position="15"/>
    </location>
</feature>
<dbReference type="PANTHER" id="PTHR12411">
    <property type="entry name" value="CYSTEINE PROTEASE FAMILY C1-RELATED"/>
    <property type="match status" value="1"/>
</dbReference>
<feature type="domain" description="Peptidase C1A papain C-terminal" evidence="8">
    <location>
        <begin position="114"/>
        <end position="328"/>
    </location>
</feature>
<dbReference type="PRINTS" id="PR00705">
    <property type="entry name" value="PAPAIN"/>
</dbReference>
<organism evidence="10 11">
    <name type="scientific">Cimex lectularius</name>
    <name type="common">Bed bug</name>
    <name type="synonym">Acanthia lectularia</name>
    <dbReference type="NCBI Taxonomy" id="79782"/>
    <lineage>
        <taxon>Eukaryota</taxon>
        <taxon>Metazoa</taxon>
        <taxon>Ecdysozoa</taxon>
        <taxon>Arthropoda</taxon>
        <taxon>Hexapoda</taxon>
        <taxon>Insecta</taxon>
        <taxon>Pterygota</taxon>
        <taxon>Neoptera</taxon>
        <taxon>Paraneoptera</taxon>
        <taxon>Hemiptera</taxon>
        <taxon>Heteroptera</taxon>
        <taxon>Panheteroptera</taxon>
        <taxon>Cimicomorpha</taxon>
        <taxon>Cimicidae</taxon>
        <taxon>Cimex</taxon>
    </lineage>
</organism>
<accession>A0A8I6R6H2</accession>
<reference evidence="10" key="1">
    <citation type="submission" date="2022-01" db="UniProtKB">
        <authorList>
            <consortium name="EnsemblMetazoa"/>
        </authorList>
    </citation>
    <scope>IDENTIFICATION</scope>
</reference>
<evidence type="ECO:0000259" key="9">
    <source>
        <dbReference type="SMART" id="SM00848"/>
    </source>
</evidence>
<evidence type="ECO:0000259" key="8">
    <source>
        <dbReference type="SMART" id="SM00645"/>
    </source>
</evidence>
<proteinExistence type="inferred from homology"/>
<dbReference type="Pfam" id="PF00112">
    <property type="entry name" value="Peptidase_C1"/>
    <property type="match status" value="1"/>
</dbReference>
<dbReference type="InterPro" id="IPR013201">
    <property type="entry name" value="Prot_inhib_I29"/>
</dbReference>
<evidence type="ECO:0000313" key="11">
    <source>
        <dbReference type="Proteomes" id="UP000494040"/>
    </source>
</evidence>
<dbReference type="PROSITE" id="PS00139">
    <property type="entry name" value="THIOL_PROTEASE_CYS"/>
    <property type="match status" value="1"/>
</dbReference>
<keyword evidence="4" id="KW-0788">Thiol protease</keyword>
<dbReference type="AlphaFoldDB" id="A0A8I6R6H2"/>
<evidence type="ECO:0000256" key="6">
    <source>
        <dbReference type="ARBA" id="ARBA00023157"/>
    </source>
</evidence>
<evidence type="ECO:0000256" key="5">
    <source>
        <dbReference type="ARBA" id="ARBA00023145"/>
    </source>
</evidence>
<evidence type="ECO:0000313" key="10">
    <source>
        <dbReference type="EnsemblMetazoa" id="XP_014239822.1"/>
    </source>
</evidence>
<dbReference type="FunFam" id="3.90.70.10:FF:000332">
    <property type="entry name" value="Cathepsin L1"/>
    <property type="match status" value="1"/>
</dbReference>
<comment type="similarity">
    <text evidence="1">Belongs to the peptidase C1 family.</text>
</comment>
<evidence type="ECO:0000256" key="4">
    <source>
        <dbReference type="ARBA" id="ARBA00022807"/>
    </source>
</evidence>
<dbReference type="SUPFAM" id="SSF54001">
    <property type="entry name" value="Cysteine proteinases"/>
    <property type="match status" value="1"/>
</dbReference>
<dbReference type="InterPro" id="IPR000668">
    <property type="entry name" value="Peptidase_C1A_C"/>
</dbReference>
<protein>
    <recommendedName>
        <fullName evidence="12">Cathepsin L-like cysteine protease</fullName>
    </recommendedName>
</protein>
<gene>
    <name evidence="10" type="primary">106661124</name>
</gene>
<dbReference type="InterPro" id="IPR039417">
    <property type="entry name" value="Peptidase_C1A_papain-like"/>
</dbReference>
<dbReference type="GO" id="GO:0006508">
    <property type="term" value="P:proteolysis"/>
    <property type="evidence" value="ECO:0007669"/>
    <property type="project" value="UniProtKB-KW"/>
</dbReference>
<dbReference type="SMART" id="SM00848">
    <property type="entry name" value="Inhibitor_I29"/>
    <property type="match status" value="1"/>
</dbReference>
<keyword evidence="11" id="KW-1185">Reference proteome</keyword>
<keyword evidence="7" id="KW-0732">Signal</keyword>
<dbReference type="Proteomes" id="UP000494040">
    <property type="component" value="Unassembled WGS sequence"/>
</dbReference>
<feature type="domain" description="Cathepsin propeptide inhibitor" evidence="9">
    <location>
        <begin position="21"/>
        <end position="81"/>
    </location>
</feature>
<evidence type="ECO:0000256" key="2">
    <source>
        <dbReference type="ARBA" id="ARBA00022670"/>
    </source>
</evidence>